<sequence>MLYRPNKEKQGSSHSVPVQLTFVSYEFQRVSSIRKPVEAPRDATPHFSGGEDPDIHIALIVSLTIIGAKKLSSHKLTMDVGRGLAARIEELCDRTNRASVAGVTELACELDLRHILTVMKPLTRREYTARDDGAIEMAEQAVEKEADGEPTHGNQPQGTDGSDSQPESPCSLHNVINR</sequence>
<keyword evidence="3" id="KW-1185">Reference proteome</keyword>
<accession>A0ABD0YYA8</accession>
<evidence type="ECO:0000256" key="1">
    <source>
        <dbReference type="SAM" id="MobiDB-lite"/>
    </source>
</evidence>
<evidence type="ECO:0000313" key="2">
    <source>
        <dbReference type="EMBL" id="KAL1140830.1"/>
    </source>
</evidence>
<feature type="compositionally biased region" description="Basic and acidic residues" evidence="1">
    <location>
        <begin position="141"/>
        <end position="150"/>
    </location>
</feature>
<gene>
    <name evidence="2" type="ORF">AAG570_000758</name>
</gene>
<reference evidence="2 3" key="1">
    <citation type="submission" date="2024-07" db="EMBL/GenBank/DDBJ databases">
        <title>Chromosome-level genome assembly of the water stick insect Ranatra chinensis (Heteroptera: Nepidae).</title>
        <authorList>
            <person name="Liu X."/>
        </authorList>
    </citation>
    <scope>NUCLEOTIDE SEQUENCE [LARGE SCALE GENOMIC DNA]</scope>
    <source>
        <strain evidence="2">Cailab_2021Rc</strain>
        <tissue evidence="2">Muscle</tissue>
    </source>
</reference>
<dbReference type="AlphaFoldDB" id="A0ABD0YYA8"/>
<feature type="compositionally biased region" description="Polar residues" evidence="1">
    <location>
        <begin position="152"/>
        <end position="168"/>
    </location>
</feature>
<proteinExistence type="predicted"/>
<feature type="region of interest" description="Disordered" evidence="1">
    <location>
        <begin position="138"/>
        <end position="178"/>
    </location>
</feature>
<comment type="caution">
    <text evidence="2">The sequence shown here is derived from an EMBL/GenBank/DDBJ whole genome shotgun (WGS) entry which is preliminary data.</text>
</comment>
<organism evidence="2 3">
    <name type="scientific">Ranatra chinensis</name>
    <dbReference type="NCBI Taxonomy" id="642074"/>
    <lineage>
        <taxon>Eukaryota</taxon>
        <taxon>Metazoa</taxon>
        <taxon>Ecdysozoa</taxon>
        <taxon>Arthropoda</taxon>
        <taxon>Hexapoda</taxon>
        <taxon>Insecta</taxon>
        <taxon>Pterygota</taxon>
        <taxon>Neoptera</taxon>
        <taxon>Paraneoptera</taxon>
        <taxon>Hemiptera</taxon>
        <taxon>Heteroptera</taxon>
        <taxon>Panheteroptera</taxon>
        <taxon>Nepomorpha</taxon>
        <taxon>Nepidae</taxon>
        <taxon>Ranatrinae</taxon>
        <taxon>Ranatra</taxon>
    </lineage>
</organism>
<protein>
    <submittedName>
        <fullName evidence="2">Uncharacterized protein</fullName>
    </submittedName>
</protein>
<dbReference type="Proteomes" id="UP001558652">
    <property type="component" value="Unassembled WGS sequence"/>
</dbReference>
<name>A0ABD0YYA8_9HEMI</name>
<dbReference type="EMBL" id="JBFDAA010000001">
    <property type="protein sequence ID" value="KAL1140830.1"/>
    <property type="molecule type" value="Genomic_DNA"/>
</dbReference>
<evidence type="ECO:0000313" key="3">
    <source>
        <dbReference type="Proteomes" id="UP001558652"/>
    </source>
</evidence>